<evidence type="ECO:0000259" key="4">
    <source>
        <dbReference type="PROSITE" id="PS50042"/>
    </source>
</evidence>
<feature type="domain" description="Cyclic nucleotide-binding" evidence="4">
    <location>
        <begin position="4"/>
        <end position="76"/>
    </location>
</feature>
<dbReference type="AlphaFoldDB" id="A0A9D1LJ83"/>
<dbReference type="Proteomes" id="UP000824074">
    <property type="component" value="Unassembled WGS sequence"/>
</dbReference>
<dbReference type="SUPFAM" id="SSF46785">
    <property type="entry name" value="Winged helix' DNA-binding domain"/>
    <property type="match status" value="1"/>
</dbReference>
<sequence>MKRLFSKISVNEREKLLRLLETNILSFPKNTAVLSSAKDNVIGIILEGHAQIIRTDYNGNRTIIEELDEESIFGTVISSLRSDEYEIITKEDTKVLIIDYSSVINYQNTNYKYYNQFIKNLLEITTGIIEEKNERIEILTKKTIRDKLLEYFNIYSKKHGTRIIYLPFSYTDLADYIAADRSAMSRELGYLKEEGFIETKGRRITLLYR</sequence>
<protein>
    <submittedName>
        <fullName evidence="6">Crp/Fnr family transcriptional regulator</fullName>
    </submittedName>
</protein>
<dbReference type="InterPro" id="IPR014710">
    <property type="entry name" value="RmlC-like_jellyroll"/>
</dbReference>
<evidence type="ECO:0000256" key="3">
    <source>
        <dbReference type="ARBA" id="ARBA00023163"/>
    </source>
</evidence>
<dbReference type="InterPro" id="IPR000595">
    <property type="entry name" value="cNMP-bd_dom"/>
</dbReference>
<dbReference type="InterPro" id="IPR036390">
    <property type="entry name" value="WH_DNA-bd_sf"/>
</dbReference>
<keyword evidence="1" id="KW-0805">Transcription regulation</keyword>
<dbReference type="InterPro" id="IPR012318">
    <property type="entry name" value="HTH_CRP"/>
</dbReference>
<name>A0A9D1LJ83_9FIRM</name>
<keyword evidence="2" id="KW-0238">DNA-binding</keyword>
<dbReference type="EMBL" id="DVMT01000054">
    <property type="protein sequence ID" value="HIU40721.1"/>
    <property type="molecule type" value="Genomic_DNA"/>
</dbReference>
<comment type="caution">
    <text evidence="6">The sequence shown here is derived from an EMBL/GenBank/DDBJ whole genome shotgun (WGS) entry which is preliminary data.</text>
</comment>
<dbReference type="SUPFAM" id="SSF51206">
    <property type="entry name" value="cAMP-binding domain-like"/>
    <property type="match status" value="1"/>
</dbReference>
<dbReference type="CDD" id="cd00038">
    <property type="entry name" value="CAP_ED"/>
    <property type="match status" value="1"/>
</dbReference>
<dbReference type="GO" id="GO:0006355">
    <property type="term" value="P:regulation of DNA-templated transcription"/>
    <property type="evidence" value="ECO:0007669"/>
    <property type="project" value="InterPro"/>
</dbReference>
<evidence type="ECO:0000259" key="5">
    <source>
        <dbReference type="PROSITE" id="PS51063"/>
    </source>
</evidence>
<dbReference type="PROSITE" id="PS50042">
    <property type="entry name" value="CNMP_BINDING_3"/>
    <property type="match status" value="1"/>
</dbReference>
<feature type="domain" description="HTH crp-type" evidence="5">
    <location>
        <begin position="142"/>
        <end position="209"/>
    </location>
</feature>
<proteinExistence type="predicted"/>
<accession>A0A9D1LJ83</accession>
<dbReference type="Gene3D" id="2.60.120.10">
    <property type="entry name" value="Jelly Rolls"/>
    <property type="match status" value="1"/>
</dbReference>
<evidence type="ECO:0000256" key="1">
    <source>
        <dbReference type="ARBA" id="ARBA00023015"/>
    </source>
</evidence>
<organism evidence="6 7">
    <name type="scientific">Candidatus Aphodocola excrementigallinarum</name>
    <dbReference type="NCBI Taxonomy" id="2840670"/>
    <lineage>
        <taxon>Bacteria</taxon>
        <taxon>Bacillati</taxon>
        <taxon>Bacillota</taxon>
        <taxon>Bacilli</taxon>
        <taxon>Candidatus Aphodocola</taxon>
    </lineage>
</organism>
<dbReference type="SMART" id="SM00419">
    <property type="entry name" value="HTH_CRP"/>
    <property type="match status" value="1"/>
</dbReference>
<dbReference type="Pfam" id="PF00027">
    <property type="entry name" value="cNMP_binding"/>
    <property type="match status" value="1"/>
</dbReference>
<dbReference type="InterPro" id="IPR018490">
    <property type="entry name" value="cNMP-bd_dom_sf"/>
</dbReference>
<keyword evidence="3" id="KW-0804">Transcription</keyword>
<reference evidence="6" key="1">
    <citation type="submission" date="2020-10" db="EMBL/GenBank/DDBJ databases">
        <authorList>
            <person name="Gilroy R."/>
        </authorList>
    </citation>
    <scope>NUCLEOTIDE SEQUENCE</scope>
    <source>
        <strain evidence="6">CHK193-30670</strain>
    </source>
</reference>
<evidence type="ECO:0000313" key="6">
    <source>
        <dbReference type="EMBL" id="HIU40721.1"/>
    </source>
</evidence>
<reference evidence="6" key="2">
    <citation type="journal article" date="2021" name="PeerJ">
        <title>Extensive microbial diversity within the chicken gut microbiome revealed by metagenomics and culture.</title>
        <authorList>
            <person name="Gilroy R."/>
            <person name="Ravi A."/>
            <person name="Getino M."/>
            <person name="Pursley I."/>
            <person name="Horton D.L."/>
            <person name="Alikhan N.F."/>
            <person name="Baker D."/>
            <person name="Gharbi K."/>
            <person name="Hall N."/>
            <person name="Watson M."/>
            <person name="Adriaenssens E.M."/>
            <person name="Foster-Nyarko E."/>
            <person name="Jarju S."/>
            <person name="Secka A."/>
            <person name="Antonio M."/>
            <person name="Oren A."/>
            <person name="Chaudhuri R.R."/>
            <person name="La Ragione R."/>
            <person name="Hildebrand F."/>
            <person name="Pallen M.J."/>
        </authorList>
    </citation>
    <scope>NUCLEOTIDE SEQUENCE</scope>
    <source>
        <strain evidence="6">CHK193-30670</strain>
    </source>
</reference>
<evidence type="ECO:0000256" key="2">
    <source>
        <dbReference type="ARBA" id="ARBA00023125"/>
    </source>
</evidence>
<gene>
    <name evidence="6" type="ORF">IAB68_05425</name>
</gene>
<dbReference type="PROSITE" id="PS51063">
    <property type="entry name" value="HTH_CRP_2"/>
    <property type="match status" value="1"/>
</dbReference>
<dbReference type="GO" id="GO:0003677">
    <property type="term" value="F:DNA binding"/>
    <property type="evidence" value="ECO:0007669"/>
    <property type="project" value="UniProtKB-KW"/>
</dbReference>
<evidence type="ECO:0000313" key="7">
    <source>
        <dbReference type="Proteomes" id="UP000824074"/>
    </source>
</evidence>
<dbReference type="Pfam" id="PF13545">
    <property type="entry name" value="HTH_Crp_2"/>
    <property type="match status" value="1"/>
</dbReference>